<organism evidence="6 7">
    <name type="scientific">Ornithinibacillus xuwenensis</name>
    <dbReference type="NCBI Taxonomy" id="3144668"/>
    <lineage>
        <taxon>Bacteria</taxon>
        <taxon>Bacillati</taxon>
        <taxon>Bacillota</taxon>
        <taxon>Bacilli</taxon>
        <taxon>Bacillales</taxon>
        <taxon>Bacillaceae</taxon>
        <taxon>Ornithinibacillus</taxon>
    </lineage>
</organism>
<gene>
    <name evidence="6" type="ORF">ABC228_06445</name>
</gene>
<dbReference type="EMBL" id="JBDIML010000002">
    <property type="protein sequence ID" value="MEN2766817.1"/>
    <property type="molecule type" value="Genomic_DNA"/>
</dbReference>
<evidence type="ECO:0000313" key="7">
    <source>
        <dbReference type="Proteomes" id="UP001444625"/>
    </source>
</evidence>
<sequence>MQLNTANWICYAIGYVFITSGVMKLVMPEFRQTFFNLGLPFPESTLLLIAIIELACGALIIGRMYVRQAVIPLIIIMLGAIYLTKFPILMKQGIVSFAFHARLDIVMLILLFICWKHIRGKTF</sequence>
<protein>
    <submittedName>
        <fullName evidence="6">DoxX family protein</fullName>
    </submittedName>
</protein>
<keyword evidence="2 5" id="KW-0812">Transmembrane</keyword>
<feature type="transmembrane region" description="Helical" evidence="5">
    <location>
        <begin position="46"/>
        <end position="62"/>
    </location>
</feature>
<keyword evidence="4 5" id="KW-0472">Membrane</keyword>
<evidence type="ECO:0000256" key="2">
    <source>
        <dbReference type="ARBA" id="ARBA00022692"/>
    </source>
</evidence>
<evidence type="ECO:0000256" key="5">
    <source>
        <dbReference type="SAM" id="Phobius"/>
    </source>
</evidence>
<keyword evidence="3 5" id="KW-1133">Transmembrane helix</keyword>
<feature type="transmembrane region" description="Helical" evidence="5">
    <location>
        <begin position="7"/>
        <end position="26"/>
    </location>
</feature>
<dbReference type="Pfam" id="PF07681">
    <property type="entry name" value="DoxX"/>
    <property type="match status" value="1"/>
</dbReference>
<evidence type="ECO:0000256" key="3">
    <source>
        <dbReference type="ARBA" id="ARBA00022989"/>
    </source>
</evidence>
<dbReference type="RefSeq" id="WP_345824287.1">
    <property type="nucleotide sequence ID" value="NZ_JBDIML010000002.1"/>
</dbReference>
<dbReference type="Proteomes" id="UP001444625">
    <property type="component" value="Unassembled WGS sequence"/>
</dbReference>
<comment type="subcellular location">
    <subcellularLocation>
        <location evidence="1">Membrane</location>
        <topology evidence="1">Multi-pass membrane protein</topology>
    </subcellularLocation>
</comment>
<proteinExistence type="predicted"/>
<comment type="caution">
    <text evidence="6">The sequence shown here is derived from an EMBL/GenBank/DDBJ whole genome shotgun (WGS) entry which is preliminary data.</text>
</comment>
<feature type="transmembrane region" description="Helical" evidence="5">
    <location>
        <begin position="94"/>
        <end position="115"/>
    </location>
</feature>
<evidence type="ECO:0000313" key="6">
    <source>
        <dbReference type="EMBL" id="MEN2766817.1"/>
    </source>
</evidence>
<keyword evidence="7" id="KW-1185">Reference proteome</keyword>
<evidence type="ECO:0000256" key="1">
    <source>
        <dbReference type="ARBA" id="ARBA00004141"/>
    </source>
</evidence>
<reference evidence="6 7" key="1">
    <citation type="submission" date="2024-05" db="EMBL/GenBank/DDBJ databases">
        <authorList>
            <person name="Haq I."/>
            <person name="Ullah Z."/>
            <person name="Ahmad R."/>
            <person name="Li M."/>
            <person name="Tong Y."/>
        </authorList>
    </citation>
    <scope>NUCLEOTIDE SEQUENCE [LARGE SCALE GENOMIC DNA]</scope>
    <source>
        <strain evidence="6 7">16A2E</strain>
    </source>
</reference>
<accession>A0ABU9XEW5</accession>
<dbReference type="InterPro" id="IPR032808">
    <property type="entry name" value="DoxX"/>
</dbReference>
<evidence type="ECO:0000256" key="4">
    <source>
        <dbReference type="ARBA" id="ARBA00023136"/>
    </source>
</evidence>
<name>A0ABU9XEW5_9BACI</name>
<feature type="transmembrane region" description="Helical" evidence="5">
    <location>
        <begin position="69"/>
        <end position="88"/>
    </location>
</feature>